<evidence type="ECO:0000256" key="2">
    <source>
        <dbReference type="ARBA" id="ARBA00022737"/>
    </source>
</evidence>
<dbReference type="EMBL" id="NKXS01001225">
    <property type="protein sequence ID" value="PIN19754.1"/>
    <property type="molecule type" value="Genomic_DNA"/>
</dbReference>
<dbReference type="InterPro" id="IPR013087">
    <property type="entry name" value="Znf_C2H2_type"/>
</dbReference>
<dbReference type="GO" id="GO:0003700">
    <property type="term" value="F:DNA-binding transcription factor activity"/>
    <property type="evidence" value="ECO:0007669"/>
    <property type="project" value="InterPro"/>
</dbReference>
<dbReference type="Gene3D" id="3.30.160.60">
    <property type="entry name" value="Classic Zinc Finger"/>
    <property type="match status" value="1"/>
</dbReference>
<dbReference type="InterPro" id="IPR036236">
    <property type="entry name" value="Znf_C2H2_sf"/>
</dbReference>
<comment type="caution">
    <text evidence="10">The sequence shown here is derived from an EMBL/GenBank/DDBJ whole genome shotgun (WGS) entry which is preliminary data.</text>
</comment>
<dbReference type="AlphaFoldDB" id="A0A2G9HQF7"/>
<evidence type="ECO:0000313" key="10">
    <source>
        <dbReference type="EMBL" id="PIN19754.1"/>
    </source>
</evidence>
<protein>
    <recommendedName>
        <fullName evidence="9">C2H2-type domain-containing protein</fullName>
    </recommendedName>
</protein>
<feature type="region of interest" description="Disordered" evidence="8">
    <location>
        <begin position="20"/>
        <end position="39"/>
    </location>
</feature>
<evidence type="ECO:0000256" key="7">
    <source>
        <dbReference type="PROSITE-ProRule" id="PRU00042"/>
    </source>
</evidence>
<dbReference type="InterPro" id="IPR044653">
    <property type="entry name" value="AZF1/2/3-like"/>
</dbReference>
<evidence type="ECO:0000256" key="5">
    <source>
        <dbReference type="ARBA" id="ARBA00023015"/>
    </source>
</evidence>
<evidence type="ECO:0000259" key="9">
    <source>
        <dbReference type="PROSITE" id="PS50157"/>
    </source>
</evidence>
<dbReference type="PROSITE" id="PS00028">
    <property type="entry name" value="ZINC_FINGER_C2H2_1"/>
    <property type="match status" value="2"/>
</dbReference>
<keyword evidence="11" id="KW-1185">Reference proteome</keyword>
<name>A0A2G9HQF7_9LAMI</name>
<dbReference type="STRING" id="429701.A0A2G9HQF7"/>
<dbReference type="GO" id="GO:0000976">
    <property type="term" value="F:transcription cis-regulatory region binding"/>
    <property type="evidence" value="ECO:0007669"/>
    <property type="project" value="TreeGrafter"/>
</dbReference>
<dbReference type="Pfam" id="PF13912">
    <property type="entry name" value="zf-C2H2_6"/>
    <property type="match status" value="2"/>
</dbReference>
<reference evidence="11" key="1">
    <citation type="journal article" date="2018" name="Gigascience">
        <title>Genome assembly of the Pink Ipe (Handroanthus impetiginosus, Bignoniaceae), a highly valued, ecologically keystone Neotropical timber forest tree.</title>
        <authorList>
            <person name="Silva-Junior O.B."/>
            <person name="Grattapaglia D."/>
            <person name="Novaes E."/>
            <person name="Collevatti R.G."/>
        </authorList>
    </citation>
    <scope>NUCLEOTIDE SEQUENCE [LARGE SCALE GENOMIC DNA]</scope>
    <source>
        <strain evidence="11">cv. UFG-1</strain>
    </source>
</reference>
<evidence type="ECO:0000256" key="8">
    <source>
        <dbReference type="SAM" id="MobiDB-lite"/>
    </source>
</evidence>
<keyword evidence="6" id="KW-0804">Transcription</keyword>
<feature type="domain" description="C2H2-type" evidence="9">
    <location>
        <begin position="141"/>
        <end position="163"/>
    </location>
</feature>
<gene>
    <name evidence="10" type="ORF">CDL12_07544</name>
</gene>
<evidence type="ECO:0000256" key="4">
    <source>
        <dbReference type="ARBA" id="ARBA00022833"/>
    </source>
</evidence>
<accession>A0A2G9HQF7</accession>
<dbReference type="PANTHER" id="PTHR45988:SF90">
    <property type="entry name" value="ZINC FINGER PROTEIN ZAT10-LIKE"/>
    <property type="match status" value="1"/>
</dbReference>
<dbReference type="PROSITE" id="PS50157">
    <property type="entry name" value="ZINC_FINGER_C2H2_2"/>
    <property type="match status" value="2"/>
</dbReference>
<dbReference type="GO" id="GO:0005634">
    <property type="term" value="C:nucleus"/>
    <property type="evidence" value="ECO:0007669"/>
    <property type="project" value="TreeGrafter"/>
</dbReference>
<dbReference type="OrthoDB" id="913712at2759"/>
<sequence length="234" mass="24453">MAIEAINSLGAAVQTTSNRRADGAGLANDNDSWRKPKRSKLVSDEEYLAGCLVMLSRSDGDSRDTSSAAASESTPKIIASYKCSICGKGFSSYQALGGHKTSHRNRPHGGGGAAASENNKPSTSTSTATTDGSDYVNGRRHECSICHKNFPTGQALGGHKRKHYEGIIGRNAKIGLNSLAGISGSSSVTSTISGGGTSQSHGGDGDDDVTPFRRNLDLNLPPPVELDLRLNFLC</sequence>
<evidence type="ECO:0000256" key="1">
    <source>
        <dbReference type="ARBA" id="ARBA00022723"/>
    </source>
</evidence>
<evidence type="ECO:0000256" key="3">
    <source>
        <dbReference type="ARBA" id="ARBA00022771"/>
    </source>
</evidence>
<feature type="region of interest" description="Disordered" evidence="8">
    <location>
        <begin position="187"/>
        <end position="216"/>
    </location>
</feature>
<dbReference type="SMART" id="SM00355">
    <property type="entry name" value="ZnF_C2H2"/>
    <property type="match status" value="2"/>
</dbReference>
<keyword evidence="2" id="KW-0677">Repeat</keyword>
<evidence type="ECO:0000313" key="11">
    <source>
        <dbReference type="Proteomes" id="UP000231279"/>
    </source>
</evidence>
<dbReference type="PANTHER" id="PTHR45988">
    <property type="entry name" value="C2H2 TYPE ZINC FINGER TRANSCRIPTION FACTOR FAMILY-RELATED"/>
    <property type="match status" value="1"/>
</dbReference>
<dbReference type="SUPFAM" id="SSF57667">
    <property type="entry name" value="beta-beta-alpha zinc fingers"/>
    <property type="match status" value="1"/>
</dbReference>
<dbReference type="Proteomes" id="UP000231279">
    <property type="component" value="Unassembled WGS sequence"/>
</dbReference>
<keyword evidence="1" id="KW-0479">Metal-binding</keyword>
<keyword evidence="5" id="KW-0805">Transcription regulation</keyword>
<keyword evidence="4" id="KW-0862">Zinc</keyword>
<feature type="region of interest" description="Disordered" evidence="8">
    <location>
        <begin position="97"/>
        <end position="134"/>
    </location>
</feature>
<proteinExistence type="predicted"/>
<keyword evidence="3 7" id="KW-0863">Zinc-finger</keyword>
<organism evidence="10 11">
    <name type="scientific">Handroanthus impetiginosus</name>
    <dbReference type="NCBI Taxonomy" id="429701"/>
    <lineage>
        <taxon>Eukaryota</taxon>
        <taxon>Viridiplantae</taxon>
        <taxon>Streptophyta</taxon>
        <taxon>Embryophyta</taxon>
        <taxon>Tracheophyta</taxon>
        <taxon>Spermatophyta</taxon>
        <taxon>Magnoliopsida</taxon>
        <taxon>eudicotyledons</taxon>
        <taxon>Gunneridae</taxon>
        <taxon>Pentapetalae</taxon>
        <taxon>asterids</taxon>
        <taxon>lamiids</taxon>
        <taxon>Lamiales</taxon>
        <taxon>Bignoniaceae</taxon>
        <taxon>Crescentiina</taxon>
        <taxon>Tabebuia alliance</taxon>
        <taxon>Handroanthus</taxon>
    </lineage>
</organism>
<evidence type="ECO:0000256" key="6">
    <source>
        <dbReference type="ARBA" id="ARBA00023163"/>
    </source>
</evidence>
<feature type="domain" description="C2H2-type" evidence="9">
    <location>
        <begin position="81"/>
        <end position="108"/>
    </location>
</feature>
<dbReference type="GO" id="GO:0008270">
    <property type="term" value="F:zinc ion binding"/>
    <property type="evidence" value="ECO:0007669"/>
    <property type="project" value="UniProtKB-KW"/>
</dbReference>